<reference evidence="11 12" key="1">
    <citation type="journal article" date="2017" name="Nat. Ecol. Evol.">
        <title>Scallop genome provides insights into evolution of bilaterian karyotype and development.</title>
        <authorList>
            <person name="Wang S."/>
            <person name="Zhang J."/>
            <person name="Jiao W."/>
            <person name="Li J."/>
            <person name="Xun X."/>
            <person name="Sun Y."/>
            <person name="Guo X."/>
            <person name="Huan P."/>
            <person name="Dong B."/>
            <person name="Zhang L."/>
            <person name="Hu X."/>
            <person name="Sun X."/>
            <person name="Wang J."/>
            <person name="Zhao C."/>
            <person name="Wang Y."/>
            <person name="Wang D."/>
            <person name="Huang X."/>
            <person name="Wang R."/>
            <person name="Lv J."/>
            <person name="Li Y."/>
            <person name="Zhang Z."/>
            <person name="Liu B."/>
            <person name="Lu W."/>
            <person name="Hui Y."/>
            <person name="Liang J."/>
            <person name="Zhou Z."/>
            <person name="Hou R."/>
            <person name="Li X."/>
            <person name="Liu Y."/>
            <person name="Li H."/>
            <person name="Ning X."/>
            <person name="Lin Y."/>
            <person name="Zhao L."/>
            <person name="Xing Q."/>
            <person name="Dou J."/>
            <person name="Li Y."/>
            <person name="Mao J."/>
            <person name="Guo H."/>
            <person name="Dou H."/>
            <person name="Li T."/>
            <person name="Mu C."/>
            <person name="Jiang W."/>
            <person name="Fu Q."/>
            <person name="Fu X."/>
            <person name="Miao Y."/>
            <person name="Liu J."/>
            <person name="Yu Q."/>
            <person name="Li R."/>
            <person name="Liao H."/>
            <person name="Li X."/>
            <person name="Kong Y."/>
            <person name="Jiang Z."/>
            <person name="Chourrout D."/>
            <person name="Li R."/>
            <person name="Bao Z."/>
        </authorList>
    </citation>
    <scope>NUCLEOTIDE SEQUENCE [LARGE SCALE GENOMIC DNA]</scope>
    <source>
        <strain evidence="11 12">PY_sf001</strain>
    </source>
</reference>
<keyword evidence="3" id="KW-0597">Phosphoprotein</keyword>
<comment type="subcellular location">
    <subcellularLocation>
        <location evidence="1">Endomembrane system</location>
        <topology evidence="1">Multi-pass membrane protein</topology>
    </subcellularLocation>
    <subcellularLocation>
        <location evidence="2">Nucleus inner membrane</location>
    </subcellularLocation>
</comment>
<evidence type="ECO:0000256" key="3">
    <source>
        <dbReference type="ARBA" id="ARBA00022553"/>
    </source>
</evidence>
<evidence type="ECO:0000256" key="1">
    <source>
        <dbReference type="ARBA" id="ARBA00004127"/>
    </source>
</evidence>
<evidence type="ECO:0000256" key="7">
    <source>
        <dbReference type="ARBA" id="ARBA00023242"/>
    </source>
</evidence>
<dbReference type="FunFam" id="3.30.70.330:FF:000176">
    <property type="entry name" value="Inner nuclear membrane protein Man1"/>
    <property type="match status" value="1"/>
</dbReference>
<dbReference type="InterPro" id="IPR041885">
    <property type="entry name" value="MAN1_winged_helix_dom"/>
</dbReference>
<dbReference type="SUPFAM" id="SSF54928">
    <property type="entry name" value="RNA-binding domain, RBD"/>
    <property type="match status" value="1"/>
</dbReference>
<dbReference type="PROSITE" id="PS50954">
    <property type="entry name" value="LEM"/>
    <property type="match status" value="1"/>
</dbReference>
<dbReference type="PANTHER" id="PTHR13428">
    <property type="entry name" value="INNER NUCLEAR MEMBRANE PROTEIN MAN1 LEM DOMAIN CONTAINING PROTEIN"/>
    <property type="match status" value="1"/>
</dbReference>
<dbReference type="InterPro" id="IPR003887">
    <property type="entry name" value="LEM_dom"/>
</dbReference>
<evidence type="ECO:0000256" key="8">
    <source>
        <dbReference type="SAM" id="MobiDB-lite"/>
    </source>
</evidence>
<dbReference type="InterPro" id="IPR012677">
    <property type="entry name" value="Nucleotide-bd_a/b_plait_sf"/>
</dbReference>
<dbReference type="GO" id="GO:0006998">
    <property type="term" value="P:nuclear envelope organization"/>
    <property type="evidence" value="ECO:0007669"/>
    <property type="project" value="TreeGrafter"/>
</dbReference>
<comment type="caution">
    <text evidence="11">The sequence shown here is derived from an EMBL/GenBank/DDBJ whole genome shotgun (WGS) entry which is preliminary data.</text>
</comment>
<feature type="compositionally biased region" description="Polar residues" evidence="8">
    <location>
        <begin position="91"/>
        <end position="112"/>
    </location>
</feature>
<dbReference type="CDD" id="cd12286">
    <property type="entry name" value="RRM_Man1"/>
    <property type="match status" value="1"/>
</dbReference>
<evidence type="ECO:0000313" key="12">
    <source>
        <dbReference type="Proteomes" id="UP000242188"/>
    </source>
</evidence>
<dbReference type="GO" id="GO:0005637">
    <property type="term" value="C:nuclear inner membrane"/>
    <property type="evidence" value="ECO:0007669"/>
    <property type="project" value="UniProtKB-SubCell"/>
</dbReference>
<feature type="transmembrane region" description="Helical" evidence="9">
    <location>
        <begin position="300"/>
        <end position="325"/>
    </location>
</feature>
<evidence type="ECO:0000256" key="4">
    <source>
        <dbReference type="ARBA" id="ARBA00022692"/>
    </source>
</evidence>
<keyword evidence="5 9" id="KW-1133">Transmembrane helix</keyword>
<feature type="region of interest" description="Disordered" evidence="8">
    <location>
        <begin position="210"/>
        <end position="273"/>
    </location>
</feature>
<dbReference type="InterPro" id="IPR034394">
    <property type="entry name" value="Man1_RRM"/>
</dbReference>
<feature type="domain" description="LEM" evidence="10">
    <location>
        <begin position="1"/>
        <end position="44"/>
    </location>
</feature>
<protein>
    <submittedName>
        <fullName evidence="11">Inner nuclear membrane protein Man1</fullName>
    </submittedName>
</protein>
<accession>A0A210PDX2</accession>
<gene>
    <name evidence="11" type="ORF">KP79_PYT11466</name>
</gene>
<feature type="compositionally biased region" description="Basic residues" evidence="8">
    <location>
        <begin position="49"/>
        <end position="59"/>
    </location>
</feature>
<feature type="region of interest" description="Disordered" evidence="8">
    <location>
        <begin position="45"/>
        <end position="182"/>
    </location>
</feature>
<dbReference type="GO" id="GO:0030514">
    <property type="term" value="P:negative regulation of BMP signaling pathway"/>
    <property type="evidence" value="ECO:0007669"/>
    <property type="project" value="TreeGrafter"/>
</dbReference>
<keyword evidence="7" id="KW-0539">Nucleus</keyword>
<feature type="compositionally biased region" description="Acidic residues" evidence="8">
    <location>
        <begin position="65"/>
        <end position="74"/>
    </location>
</feature>
<dbReference type="InterPro" id="IPR018996">
    <property type="entry name" value="Man1/Src1-like_C"/>
</dbReference>
<keyword evidence="12" id="KW-1185">Reference proteome</keyword>
<dbReference type="OrthoDB" id="118234at2759"/>
<dbReference type="Gene3D" id="3.30.70.330">
    <property type="match status" value="1"/>
</dbReference>
<dbReference type="GO" id="GO:0031490">
    <property type="term" value="F:chromatin DNA binding"/>
    <property type="evidence" value="ECO:0007669"/>
    <property type="project" value="TreeGrafter"/>
</dbReference>
<evidence type="ECO:0000256" key="5">
    <source>
        <dbReference type="ARBA" id="ARBA00022989"/>
    </source>
</evidence>
<feature type="transmembrane region" description="Helical" evidence="9">
    <location>
        <begin position="461"/>
        <end position="486"/>
    </location>
</feature>
<evidence type="ECO:0000256" key="2">
    <source>
        <dbReference type="ARBA" id="ARBA00004540"/>
    </source>
</evidence>
<keyword evidence="6 9" id="KW-0472">Membrane</keyword>
<evidence type="ECO:0000256" key="6">
    <source>
        <dbReference type="ARBA" id="ARBA00023136"/>
    </source>
</evidence>
<evidence type="ECO:0000259" key="10">
    <source>
        <dbReference type="PROSITE" id="PS50954"/>
    </source>
</evidence>
<feature type="compositionally biased region" description="Acidic residues" evidence="8">
    <location>
        <begin position="218"/>
        <end position="231"/>
    </location>
</feature>
<dbReference type="Pfam" id="PF09402">
    <property type="entry name" value="MSC"/>
    <property type="match status" value="1"/>
</dbReference>
<dbReference type="FunFam" id="1.10.10.1180:FF:000002">
    <property type="entry name" value="LEM domain-containing protein 2"/>
    <property type="match status" value="1"/>
</dbReference>
<evidence type="ECO:0000256" key="9">
    <source>
        <dbReference type="SAM" id="Phobius"/>
    </source>
</evidence>
<feature type="compositionally biased region" description="Polar residues" evidence="8">
    <location>
        <begin position="120"/>
        <end position="139"/>
    </location>
</feature>
<proteinExistence type="predicted"/>
<dbReference type="AlphaFoldDB" id="A0A210PDX2"/>
<evidence type="ECO:0000313" key="11">
    <source>
        <dbReference type="EMBL" id="OWF34699.1"/>
    </source>
</evidence>
<feature type="compositionally biased region" description="Polar residues" evidence="8">
    <location>
        <begin position="153"/>
        <end position="164"/>
    </location>
</feature>
<dbReference type="PANTHER" id="PTHR13428:SF12">
    <property type="entry name" value="INNER NUCLEAR MEMBRANE PROTEIN MAN1"/>
    <property type="match status" value="1"/>
</dbReference>
<dbReference type="InterPro" id="IPR052277">
    <property type="entry name" value="INM_ESCRT-Associated"/>
</dbReference>
<dbReference type="InterPro" id="IPR035979">
    <property type="entry name" value="RBD_domain_sf"/>
</dbReference>
<sequence length="737" mass="84081">MADKLSDIELVEELSRLGEEVKQPIDRKKRPILVKKLNHLRARENIANKLKKTTNSRKKQNVEFSSEDESEIEDVAAPTTASRLPGRKPLRQNTSAYSSTTDTIEMSPSTKRTNFRSRRSITSAKDQHVVNNSLSNTPGPSGASRLYPDLTPFSDTANTSSNSKAKGWKNQRNAQDEEDSYDFKGDFSDTDAEESMYEVVNQSMNTTFPVADSATRNEEEEDDDADEEEFVNDTRDYNTRFSNRLRNRHEVTKNNSSKTTTSQTKKSSKTTNHVNSFTEEEIRQYGFKTHEDSQKMKPQVASYVSTLILIIVAVFFASLGMLYIYMRSDLLHGISGVFSITDENGFVQLPLCKDNSQEEGCYSNQEAESALALVDILETYLKSKTGDDENHLSCTVEEAKKEIQELNKEKMFSGTLTLIMKNPRWNIRVLTKGNAPASTWKDIDHLETDPDLSLLARVYGALYKIILGVVLLLMCFAVMMFGVLVLRHRQKAQEEERKKVFGIVEKIIDMVKENYDMNEQDSRQPPYMAVQHVRDQLLPPSQRKQMVPLWEKAVKFIEANESRIRVETQNIQGEDFIVWRWLPTNSSCGKVWQGQAFGENKVAAGSTLQYSPTPCLKIRNMFDADVETADDWDVNVQDAVLEKCKGITGILHIFVDRASSQGCVYMKCNSCETAYQVYRSLHGWWFDGRLVTVKYLRLELYHDRFPTSKKNTRPLLPSNNSMASLSHPYHRSLLEMT</sequence>
<dbReference type="EMBL" id="NEDP02076751">
    <property type="protein sequence ID" value="OWF34699.1"/>
    <property type="molecule type" value="Genomic_DNA"/>
</dbReference>
<dbReference type="STRING" id="6573.A0A210PDX2"/>
<name>A0A210PDX2_MIZYE</name>
<dbReference type="Gene3D" id="1.10.10.1180">
    <property type="entry name" value="MAN1, winged-helix domain"/>
    <property type="match status" value="1"/>
</dbReference>
<keyword evidence="4 9" id="KW-0812">Transmembrane</keyword>
<dbReference type="Proteomes" id="UP000242188">
    <property type="component" value="Unassembled WGS sequence"/>
</dbReference>
<feature type="compositionally biased region" description="Low complexity" evidence="8">
    <location>
        <begin position="253"/>
        <end position="272"/>
    </location>
</feature>
<organism evidence="11 12">
    <name type="scientific">Mizuhopecten yessoensis</name>
    <name type="common">Japanese scallop</name>
    <name type="synonym">Patinopecten yessoensis</name>
    <dbReference type="NCBI Taxonomy" id="6573"/>
    <lineage>
        <taxon>Eukaryota</taxon>
        <taxon>Metazoa</taxon>
        <taxon>Spiralia</taxon>
        <taxon>Lophotrochozoa</taxon>
        <taxon>Mollusca</taxon>
        <taxon>Bivalvia</taxon>
        <taxon>Autobranchia</taxon>
        <taxon>Pteriomorphia</taxon>
        <taxon>Pectinida</taxon>
        <taxon>Pectinoidea</taxon>
        <taxon>Pectinidae</taxon>
        <taxon>Mizuhopecten</taxon>
    </lineage>
</organism>